<keyword evidence="3" id="KW-0012">Acyltransferase</keyword>
<feature type="transmembrane region" description="Helical" evidence="1">
    <location>
        <begin position="262"/>
        <end position="281"/>
    </location>
</feature>
<dbReference type="PANTHER" id="PTHR23028:SF134">
    <property type="entry name" value="PUTATIVE (AFU_ORTHOLOGUE AFUA_4G08520)-RELATED"/>
    <property type="match status" value="1"/>
</dbReference>
<feature type="transmembrane region" description="Helical" evidence="1">
    <location>
        <begin position="328"/>
        <end position="347"/>
    </location>
</feature>
<gene>
    <name evidence="3" type="ORF">V8J38_13215</name>
</gene>
<dbReference type="Proteomes" id="UP001363460">
    <property type="component" value="Chromosome"/>
</dbReference>
<feature type="transmembrane region" description="Helical" evidence="1">
    <location>
        <begin position="203"/>
        <end position="225"/>
    </location>
</feature>
<dbReference type="RefSeq" id="WP_291778313.1">
    <property type="nucleotide sequence ID" value="NZ_CP146369.1"/>
</dbReference>
<feature type="transmembrane region" description="Helical" evidence="1">
    <location>
        <begin position="14"/>
        <end position="33"/>
    </location>
</feature>
<dbReference type="InterPro" id="IPR050879">
    <property type="entry name" value="Acyltransferase_3"/>
</dbReference>
<evidence type="ECO:0000313" key="3">
    <source>
        <dbReference type="EMBL" id="WWT54192.1"/>
    </source>
</evidence>
<dbReference type="PANTHER" id="PTHR23028">
    <property type="entry name" value="ACETYLTRANSFERASE"/>
    <property type="match status" value="1"/>
</dbReference>
<evidence type="ECO:0000313" key="4">
    <source>
        <dbReference type="Proteomes" id="UP001363460"/>
    </source>
</evidence>
<reference evidence="3 4" key="1">
    <citation type="submission" date="2024-02" db="EMBL/GenBank/DDBJ databases">
        <title>Distribution and functional of Brevundimonas-related endobacteria within Verticillium dahliae.</title>
        <authorList>
            <person name="Zeng H."/>
        </authorList>
    </citation>
    <scope>NUCLEOTIDE SEQUENCE [LARGE SCALE GENOMIC DNA]</scope>
    <source>
        <strain evidence="3 4">TRM 44200</strain>
    </source>
</reference>
<organism evidence="3 4">
    <name type="scientific">Brevundimonas olei</name>
    <dbReference type="NCBI Taxonomy" id="657642"/>
    <lineage>
        <taxon>Bacteria</taxon>
        <taxon>Pseudomonadati</taxon>
        <taxon>Pseudomonadota</taxon>
        <taxon>Alphaproteobacteria</taxon>
        <taxon>Caulobacterales</taxon>
        <taxon>Caulobacteraceae</taxon>
        <taxon>Brevundimonas</taxon>
    </lineage>
</organism>
<keyword evidence="1" id="KW-1133">Transmembrane helix</keyword>
<protein>
    <submittedName>
        <fullName evidence="3">Acyltransferase</fullName>
        <ecNumber evidence="3">2.3.-.-</ecNumber>
    </submittedName>
</protein>
<keyword evidence="4" id="KW-1185">Reference proteome</keyword>
<feature type="transmembrane region" description="Helical" evidence="1">
    <location>
        <begin position="85"/>
        <end position="105"/>
    </location>
</feature>
<sequence>MTVSRPHLPALDSLRGLAALAVCLMHATPLFGLSALAPHAYVAVDFFFVLSGFVLYYRYAHVLLPGAQRPMGAGAFMLRRIARLYPLYVLATLMGFALTTLWLAANGNLGAEAGASVYALISGLLMIPAVLDTSGLHDAQVLFPYVDLGWSIFWEMVMSVLFVFWAKAGLRFLLVVGAVAFLALAAATWSMGSVDGGWQLANFHVGGLRALTGFCLGMMTARVFLARDNAAKTTARPLLAWGALALVAAAAVYVVLGRSFTVLGVELLLLACVFPAVVWMTAVSAPRILSVGPGVVLGGASYSIYLLHGSLLEATSVVLKRIPFLAPSPLIGLIWLAGVLVASWLCWKLFETPARRWVMARFERPKRPALAEG</sequence>
<feature type="transmembrane region" description="Helical" evidence="1">
    <location>
        <begin position="237"/>
        <end position="256"/>
    </location>
</feature>
<feature type="transmembrane region" description="Helical" evidence="1">
    <location>
        <begin position="148"/>
        <end position="165"/>
    </location>
</feature>
<proteinExistence type="predicted"/>
<dbReference type="EC" id="2.3.-.-" evidence="3"/>
<dbReference type="Pfam" id="PF01757">
    <property type="entry name" value="Acyl_transf_3"/>
    <property type="match status" value="1"/>
</dbReference>
<feature type="transmembrane region" description="Helical" evidence="1">
    <location>
        <begin position="288"/>
        <end position="308"/>
    </location>
</feature>
<dbReference type="EMBL" id="CP146369">
    <property type="protein sequence ID" value="WWT54192.1"/>
    <property type="molecule type" value="Genomic_DNA"/>
</dbReference>
<feature type="transmembrane region" description="Helical" evidence="1">
    <location>
        <begin position="40"/>
        <end position="59"/>
    </location>
</feature>
<name>A0ABZ2IAB8_9CAUL</name>
<accession>A0ABZ2IAB8</accession>
<feature type="transmembrane region" description="Helical" evidence="1">
    <location>
        <begin position="117"/>
        <end position="136"/>
    </location>
</feature>
<feature type="transmembrane region" description="Helical" evidence="1">
    <location>
        <begin position="172"/>
        <end position="191"/>
    </location>
</feature>
<evidence type="ECO:0000256" key="1">
    <source>
        <dbReference type="SAM" id="Phobius"/>
    </source>
</evidence>
<feature type="domain" description="Acyltransferase 3" evidence="2">
    <location>
        <begin position="9"/>
        <end position="347"/>
    </location>
</feature>
<keyword evidence="1" id="KW-0472">Membrane</keyword>
<dbReference type="InterPro" id="IPR002656">
    <property type="entry name" value="Acyl_transf_3_dom"/>
</dbReference>
<keyword evidence="3" id="KW-0808">Transferase</keyword>
<evidence type="ECO:0000259" key="2">
    <source>
        <dbReference type="Pfam" id="PF01757"/>
    </source>
</evidence>
<keyword evidence="1" id="KW-0812">Transmembrane</keyword>
<dbReference type="GO" id="GO:0016746">
    <property type="term" value="F:acyltransferase activity"/>
    <property type="evidence" value="ECO:0007669"/>
    <property type="project" value="UniProtKB-KW"/>
</dbReference>